<evidence type="ECO:0000256" key="6">
    <source>
        <dbReference type="ARBA" id="ARBA00023136"/>
    </source>
</evidence>
<dbReference type="PANTHER" id="PTHR30161:SF1">
    <property type="entry name" value="FLAGELLAR BIOSYNTHESIS PROTEIN FLHA-RELATED"/>
    <property type="match status" value="1"/>
</dbReference>
<protein>
    <recommendedName>
        <fullName evidence="7">Flagellar biosynthesis protein FlhA</fullName>
    </recommendedName>
</protein>
<feature type="transmembrane region" description="Helical" evidence="7">
    <location>
        <begin position="69"/>
        <end position="93"/>
    </location>
</feature>
<dbReference type="InterPro" id="IPR042193">
    <property type="entry name" value="FHIPEP_3"/>
</dbReference>
<evidence type="ECO:0000256" key="4">
    <source>
        <dbReference type="ARBA" id="ARBA00022692"/>
    </source>
</evidence>
<keyword evidence="8" id="KW-0969">Cilium</keyword>
<organism evidence="8 9">
    <name type="scientific">SAR324 cluster bacterium</name>
    <dbReference type="NCBI Taxonomy" id="2024889"/>
    <lineage>
        <taxon>Bacteria</taxon>
        <taxon>Deltaproteobacteria</taxon>
        <taxon>SAR324 cluster</taxon>
    </lineage>
</organism>
<dbReference type="Gene3D" id="1.10.8.540">
    <property type="entry name" value="FHIPEP family, domain 3"/>
    <property type="match status" value="1"/>
</dbReference>
<dbReference type="InterPro" id="IPR006301">
    <property type="entry name" value="FlhA"/>
</dbReference>
<evidence type="ECO:0000256" key="5">
    <source>
        <dbReference type="ARBA" id="ARBA00022989"/>
    </source>
</evidence>
<dbReference type="InterPro" id="IPR042194">
    <property type="entry name" value="FHIPEP_1"/>
</dbReference>
<dbReference type="Gene3D" id="3.40.30.60">
    <property type="entry name" value="FHIPEP family, domain 1"/>
    <property type="match status" value="1"/>
</dbReference>
<dbReference type="NCBIfam" id="TIGR01398">
    <property type="entry name" value="FlhA"/>
    <property type="match status" value="1"/>
</dbReference>
<feature type="transmembrane region" description="Helical" evidence="7">
    <location>
        <begin position="18"/>
        <end position="36"/>
    </location>
</feature>
<sequence length="696" mass="74917">MAVSTGSAGNKFTIDPNIAMAVGVVGILAVMILPLPPFLLDVLFAINIMLSVLILFVALYSVKPLDFSIFPSVLLVTTLFRLALNVASTRAILSNGQKGLSAAGNVIQAFGGFVVGGNYLIGIIIFLIFVLINFVVISKGAGRIAEVAARFTLDAMPGKQMAIDADLNAGIIDEQVAQSRRSNIQREADFFGAMDGASKFVRGDAIAGLIITGINIVGGLVLGVMFYGMDISNAAETFTSLTIGDGLVSQIPSLIISIAAAMVISKAGAENQLGVDIGLQLFGNPLVMWLASGTLFLFALVPGMPKPTFFLLATLLGVAGWKKAQSQKQVAQEKVVQQQTEEVEAETDNNEDIASLLPIDTLGLELGYALIPLVDPDQDGELLERVKAIRRQIALDMGFIVPPVHIKDNLQLEPGAYSIIIKGIEVAKGEMMTNHFMAMEAGEIDEEVDGLPTVEPAFGLPAIWISEDDRERAQMAGYTVVDVPTVISTHITELIKNHAYEFLGRTDVQKLLDKVAETEPKLIEELVPNLLGLGVIQRVLQSLLKENVSIRDMNTILETLADTSQYTKLPEILVEHVREALSRNITRQYQTEEGVIPVMTLDQEIENAITGAIQDTGQGTYLGLDPDSAQAVINAVEQGIEGFAMFNYQPLILCSPQVRPHLKTLTERAIPHLVVLSHNEVSTDVQLESLGSVALG</sequence>
<dbReference type="PIRSF" id="PIRSF005419">
    <property type="entry name" value="FlhA"/>
    <property type="match status" value="1"/>
</dbReference>
<dbReference type="Gene3D" id="3.40.50.12790">
    <property type="entry name" value="FHIPEP family, domain 4"/>
    <property type="match status" value="1"/>
</dbReference>
<dbReference type="Proteomes" id="UP000218113">
    <property type="component" value="Unassembled WGS sequence"/>
</dbReference>
<dbReference type="GO" id="GO:0005886">
    <property type="term" value="C:plasma membrane"/>
    <property type="evidence" value="ECO:0007669"/>
    <property type="project" value="UniProtKB-SubCell"/>
</dbReference>
<dbReference type="InterPro" id="IPR025505">
    <property type="entry name" value="FHIPEP_CS"/>
</dbReference>
<feature type="transmembrane region" description="Helical" evidence="7">
    <location>
        <begin position="206"/>
        <end position="227"/>
    </location>
</feature>
<comment type="function">
    <text evidence="7">Required for formation of the rod structure of the flagellar apparatus. Together with FliI and FliH, may constitute the export apparatus of flagellin.</text>
</comment>
<dbReference type="AlphaFoldDB" id="A0A2A4SQ74"/>
<evidence type="ECO:0000256" key="7">
    <source>
        <dbReference type="RuleBase" id="RU364093"/>
    </source>
</evidence>
<feature type="transmembrane region" description="Helical" evidence="7">
    <location>
        <begin position="113"/>
        <end position="136"/>
    </location>
</feature>
<dbReference type="InterPro" id="IPR001712">
    <property type="entry name" value="T3SS_FHIPEP"/>
</dbReference>
<name>A0A2A4SQ74_9DELT</name>
<dbReference type="GO" id="GO:0009306">
    <property type="term" value="P:protein secretion"/>
    <property type="evidence" value="ECO:0007669"/>
    <property type="project" value="InterPro"/>
</dbReference>
<proteinExistence type="inferred from homology"/>
<dbReference type="Pfam" id="PF00771">
    <property type="entry name" value="FHIPEP"/>
    <property type="match status" value="1"/>
</dbReference>
<keyword evidence="7" id="KW-0653">Protein transport</keyword>
<dbReference type="PROSITE" id="PS00994">
    <property type="entry name" value="FHIPEP"/>
    <property type="match status" value="1"/>
</dbReference>
<evidence type="ECO:0000256" key="1">
    <source>
        <dbReference type="ARBA" id="ARBA00004651"/>
    </source>
</evidence>
<dbReference type="PRINTS" id="PR00949">
    <property type="entry name" value="TYPE3IMAPROT"/>
</dbReference>
<keyword evidence="6 7" id="KW-0472">Membrane</keyword>
<dbReference type="EMBL" id="NVSR01000148">
    <property type="protein sequence ID" value="PCI23294.1"/>
    <property type="molecule type" value="Genomic_DNA"/>
</dbReference>
<comment type="subcellular location">
    <subcellularLocation>
        <location evidence="1 7">Cell membrane</location>
        <topology evidence="1 7">Multi-pass membrane protein</topology>
    </subcellularLocation>
</comment>
<keyword evidence="7" id="KW-0813">Transport</keyword>
<keyword evidence="8" id="KW-0282">Flagellum</keyword>
<evidence type="ECO:0000256" key="3">
    <source>
        <dbReference type="ARBA" id="ARBA00022475"/>
    </source>
</evidence>
<evidence type="ECO:0000313" key="9">
    <source>
        <dbReference type="Proteomes" id="UP000218113"/>
    </source>
</evidence>
<feature type="transmembrane region" description="Helical" evidence="7">
    <location>
        <begin position="42"/>
        <end position="62"/>
    </location>
</feature>
<keyword evidence="3 7" id="KW-1003">Cell membrane</keyword>
<dbReference type="PANTHER" id="PTHR30161">
    <property type="entry name" value="FLAGELLAR EXPORT PROTEIN, MEMBRANE FLHA SUBUNIT-RELATED"/>
    <property type="match status" value="1"/>
</dbReference>
<dbReference type="GO" id="GO:0044780">
    <property type="term" value="P:bacterial-type flagellum assembly"/>
    <property type="evidence" value="ECO:0007669"/>
    <property type="project" value="InterPro"/>
</dbReference>
<keyword evidence="4 7" id="KW-0812">Transmembrane</keyword>
<keyword evidence="5 7" id="KW-1133">Transmembrane helix</keyword>
<gene>
    <name evidence="7 8" type="primary">flhA</name>
    <name evidence="8" type="ORF">COB67_12945</name>
</gene>
<dbReference type="InterPro" id="IPR042196">
    <property type="entry name" value="FHIPEP_4"/>
</dbReference>
<evidence type="ECO:0000256" key="2">
    <source>
        <dbReference type="ARBA" id="ARBA00008835"/>
    </source>
</evidence>
<comment type="similarity">
    <text evidence="2 7">Belongs to the FHIPEP (flagella/HR/invasion proteins export pore) family.</text>
</comment>
<reference evidence="9" key="1">
    <citation type="submission" date="2017-08" db="EMBL/GenBank/DDBJ databases">
        <title>A dynamic microbial community with high functional redundancy inhabits the cold, oxic subseafloor aquifer.</title>
        <authorList>
            <person name="Tully B.J."/>
            <person name="Wheat C.G."/>
            <person name="Glazer B.T."/>
            <person name="Huber J.A."/>
        </authorList>
    </citation>
    <scope>NUCLEOTIDE SEQUENCE [LARGE SCALE GENOMIC DNA]</scope>
</reference>
<keyword evidence="8" id="KW-0966">Cell projection</keyword>
<evidence type="ECO:0000313" key="8">
    <source>
        <dbReference type="EMBL" id="PCI23294.1"/>
    </source>
</evidence>
<comment type="caution">
    <text evidence="8">The sequence shown here is derived from an EMBL/GenBank/DDBJ whole genome shotgun (WGS) entry which is preliminary data.</text>
</comment>
<feature type="transmembrane region" description="Helical" evidence="7">
    <location>
        <begin position="247"/>
        <end position="269"/>
    </location>
</feature>
<accession>A0A2A4SQ74</accession>
<keyword evidence="7" id="KW-1006">Bacterial flagellum protein export</keyword>
<feature type="transmembrane region" description="Helical" evidence="7">
    <location>
        <begin position="281"/>
        <end position="301"/>
    </location>
</feature>
<keyword evidence="7" id="KW-1005">Bacterial flagellum biogenesis</keyword>